<feature type="compositionally biased region" description="Low complexity" evidence="8">
    <location>
        <begin position="457"/>
        <end position="493"/>
    </location>
</feature>
<feature type="transmembrane region" description="Helical" evidence="7">
    <location>
        <begin position="7"/>
        <end position="30"/>
    </location>
</feature>
<feature type="transmembrane region" description="Helical" evidence="7">
    <location>
        <begin position="42"/>
        <end position="65"/>
    </location>
</feature>
<comment type="subcellular location">
    <subcellularLocation>
        <location evidence="1">Membrane</location>
        <topology evidence="1">Multi-pass membrane protein</topology>
    </subcellularLocation>
</comment>
<feature type="compositionally biased region" description="Polar residues" evidence="8">
    <location>
        <begin position="412"/>
        <end position="425"/>
    </location>
</feature>
<evidence type="ECO:0000313" key="10">
    <source>
        <dbReference type="EMBL" id="PIC41589.1"/>
    </source>
</evidence>
<evidence type="ECO:0000256" key="3">
    <source>
        <dbReference type="ARBA" id="ARBA00022989"/>
    </source>
</evidence>
<feature type="domain" description="Palmitoyltransferase DHHC" evidence="9">
    <location>
        <begin position="101"/>
        <end position="230"/>
    </location>
</feature>
<evidence type="ECO:0000256" key="4">
    <source>
        <dbReference type="ARBA" id="ARBA00023136"/>
    </source>
</evidence>
<sequence length="525" mass="57445">MCKRISALLPAAIAWILIIGCSASFFYFIAPQIWIKWNILGPLLIIFDGLLFLMVASNLLMAMLLDPAVHPYAMGSEEPTQVDDLRAPLYKNVDINGITVRMKWCVTCRFYRPPRSSHCSVCNRCIETFDHHCPWVHNCVGKRNYRYFFFFLCSLSIHMLYVFALCFSYVWSGSVDFSDSSNRDHILSPPYLCAIVLLALCAVLCVPVIGLTVFHLVLVARGRTTNEQVTGKFTSGYNPFTIGCWGNCKRTLCYSQLPTFKSHVMKFRKERKVEQSRLNQLLHGPIEDRNAVIDGERDATAVLYVPDGRHDGKMVAVIEMGGANPKNTSNLRNNQSIMERSDSVQGIVGSNSQSISIGTVDNDSRIGLSVGGVDETAGADGSTCNLFEMDRAGGGTPRPNSSLRSARILDESMTSSESRQRTGGQSYEEALEEALHSSPSKDRVGSPTARTMTPTGRTSSASRTPQAATSPTSPTGGGPTSTTTSTSNTTASSVILNGTNSSKPRGFTDAVRLADMLARNQQQPV</sequence>
<evidence type="ECO:0000313" key="11">
    <source>
        <dbReference type="Proteomes" id="UP000230233"/>
    </source>
</evidence>
<dbReference type="PANTHER" id="PTHR12349">
    <property type="entry name" value="ANKYRIN REPEAT AND LEM DOMAIN-CONTAINING PROTEIN 2"/>
    <property type="match status" value="1"/>
</dbReference>
<dbReference type="EMBL" id="PDUG01000003">
    <property type="protein sequence ID" value="PIC41589.1"/>
    <property type="molecule type" value="Genomic_DNA"/>
</dbReference>
<gene>
    <name evidence="10" type="primary">Cni-dhhc-8</name>
    <name evidence="10" type="synonym">Cnig_chr_III.g8955</name>
    <name evidence="10" type="ORF">B9Z55_008955</name>
</gene>
<comment type="similarity">
    <text evidence="5">Belongs to the DHHC palmitoyltransferase family. ERF2/ZDHHC9 subfamily.</text>
</comment>
<protein>
    <recommendedName>
        <fullName evidence="7">Palmitoyltransferase</fullName>
        <ecNumber evidence="7">2.3.1.225</ecNumber>
    </recommendedName>
</protein>
<evidence type="ECO:0000256" key="6">
    <source>
        <dbReference type="ARBA" id="ARBA00047790"/>
    </source>
</evidence>
<evidence type="ECO:0000256" key="1">
    <source>
        <dbReference type="ARBA" id="ARBA00004141"/>
    </source>
</evidence>
<feature type="compositionally biased region" description="Polar residues" evidence="8">
    <location>
        <begin position="494"/>
        <end position="503"/>
    </location>
</feature>
<dbReference type="PROSITE" id="PS50216">
    <property type="entry name" value="DHHC"/>
    <property type="match status" value="1"/>
</dbReference>
<name>A0A2G5UQ08_9PELO</name>
<feature type="region of interest" description="Disordered" evidence="8">
    <location>
        <begin position="388"/>
        <end position="507"/>
    </location>
</feature>
<comment type="caution">
    <text evidence="10">The sequence shown here is derived from an EMBL/GenBank/DDBJ whole genome shotgun (WGS) entry which is preliminary data.</text>
</comment>
<dbReference type="AlphaFoldDB" id="A0A2G5UQ08"/>
<feature type="transmembrane region" description="Helical" evidence="7">
    <location>
        <begin position="147"/>
        <end position="171"/>
    </location>
</feature>
<evidence type="ECO:0000259" key="9">
    <source>
        <dbReference type="Pfam" id="PF01529"/>
    </source>
</evidence>
<proteinExistence type="inferred from homology"/>
<dbReference type="Pfam" id="PF01529">
    <property type="entry name" value="DHHC"/>
    <property type="match status" value="1"/>
</dbReference>
<dbReference type="PANTHER" id="PTHR12349:SF2">
    <property type="entry name" value="PALMITOYLTRANSFERASE ZDHHC8"/>
    <property type="match status" value="1"/>
</dbReference>
<dbReference type="Proteomes" id="UP000230233">
    <property type="component" value="Chromosome III"/>
</dbReference>
<dbReference type="PROSITE" id="PS51257">
    <property type="entry name" value="PROKAR_LIPOPROTEIN"/>
    <property type="match status" value="1"/>
</dbReference>
<dbReference type="GO" id="GO:0016020">
    <property type="term" value="C:membrane"/>
    <property type="evidence" value="ECO:0007669"/>
    <property type="project" value="UniProtKB-SubCell"/>
</dbReference>
<feature type="transmembrane region" description="Helical" evidence="7">
    <location>
        <begin position="191"/>
        <end position="218"/>
    </location>
</feature>
<keyword evidence="4 7" id="KW-0472">Membrane</keyword>
<evidence type="ECO:0000256" key="7">
    <source>
        <dbReference type="RuleBase" id="RU079119"/>
    </source>
</evidence>
<feature type="compositionally biased region" description="Basic and acidic residues" evidence="8">
    <location>
        <begin position="433"/>
        <end position="444"/>
    </location>
</feature>
<keyword evidence="11" id="KW-1185">Reference proteome</keyword>
<reference evidence="11" key="1">
    <citation type="submission" date="2017-10" db="EMBL/GenBank/DDBJ databases">
        <title>Rapid genome shrinkage in a self-fertile nematode reveals novel sperm competition proteins.</title>
        <authorList>
            <person name="Yin D."/>
            <person name="Schwarz E.M."/>
            <person name="Thomas C.G."/>
            <person name="Felde R.L."/>
            <person name="Korf I.F."/>
            <person name="Cutter A.D."/>
            <person name="Schartner C.M."/>
            <person name="Ralston E.J."/>
            <person name="Meyer B.J."/>
            <person name="Haag E.S."/>
        </authorList>
    </citation>
    <scope>NUCLEOTIDE SEQUENCE [LARGE SCALE GENOMIC DNA]</scope>
    <source>
        <strain evidence="11">JU1422</strain>
    </source>
</reference>
<comment type="domain">
    <text evidence="7">The DHHC domain is required for palmitoyltransferase activity.</text>
</comment>
<evidence type="ECO:0000256" key="8">
    <source>
        <dbReference type="SAM" id="MobiDB-lite"/>
    </source>
</evidence>
<keyword evidence="7" id="KW-0808">Transferase</keyword>
<keyword evidence="3 7" id="KW-1133">Transmembrane helix</keyword>
<evidence type="ECO:0000256" key="2">
    <source>
        <dbReference type="ARBA" id="ARBA00022692"/>
    </source>
</evidence>
<dbReference type="STRING" id="1611254.A0A2G5UQ08"/>
<keyword evidence="2 7" id="KW-0812">Transmembrane</keyword>
<dbReference type="OrthoDB" id="4096362at2759"/>
<accession>A0A2G5UQ08</accession>
<keyword evidence="7" id="KW-0012">Acyltransferase</keyword>
<evidence type="ECO:0000256" key="5">
    <source>
        <dbReference type="ARBA" id="ARBA00023463"/>
    </source>
</evidence>
<dbReference type="GO" id="GO:0019706">
    <property type="term" value="F:protein-cysteine S-palmitoyltransferase activity"/>
    <property type="evidence" value="ECO:0007669"/>
    <property type="project" value="UniProtKB-EC"/>
</dbReference>
<dbReference type="InterPro" id="IPR001594">
    <property type="entry name" value="Palmitoyltrfase_DHHC"/>
</dbReference>
<dbReference type="EC" id="2.3.1.225" evidence="7"/>
<organism evidence="10 11">
    <name type="scientific">Caenorhabditis nigoni</name>
    <dbReference type="NCBI Taxonomy" id="1611254"/>
    <lineage>
        <taxon>Eukaryota</taxon>
        <taxon>Metazoa</taxon>
        <taxon>Ecdysozoa</taxon>
        <taxon>Nematoda</taxon>
        <taxon>Chromadorea</taxon>
        <taxon>Rhabditida</taxon>
        <taxon>Rhabditina</taxon>
        <taxon>Rhabditomorpha</taxon>
        <taxon>Rhabditoidea</taxon>
        <taxon>Rhabditidae</taxon>
        <taxon>Peloderinae</taxon>
        <taxon>Caenorhabditis</taxon>
    </lineage>
</organism>
<comment type="catalytic activity">
    <reaction evidence="6">
        <text>L-cysteinyl-[protein] + hexadecanoyl-CoA = S-hexadecanoyl-L-cysteinyl-[protein] + CoA</text>
        <dbReference type="Rhea" id="RHEA:36683"/>
        <dbReference type="Rhea" id="RHEA-COMP:10131"/>
        <dbReference type="Rhea" id="RHEA-COMP:11032"/>
        <dbReference type="ChEBI" id="CHEBI:29950"/>
        <dbReference type="ChEBI" id="CHEBI:57287"/>
        <dbReference type="ChEBI" id="CHEBI:57379"/>
        <dbReference type="ChEBI" id="CHEBI:74151"/>
        <dbReference type="EC" id="2.3.1.225"/>
    </reaction>
    <physiologicalReaction direction="left-to-right" evidence="6">
        <dbReference type="Rhea" id="RHEA:36684"/>
    </physiologicalReaction>
</comment>